<feature type="transmembrane region" description="Helical" evidence="1">
    <location>
        <begin position="46"/>
        <end position="66"/>
    </location>
</feature>
<proteinExistence type="predicted"/>
<accession>A0ABT0BDP0</accession>
<protein>
    <submittedName>
        <fullName evidence="2">DUF983 domain-containing protein</fullName>
    </submittedName>
</protein>
<evidence type="ECO:0000313" key="2">
    <source>
        <dbReference type="EMBL" id="MCJ2183163.1"/>
    </source>
</evidence>
<comment type="caution">
    <text evidence="2">The sequence shown here is derived from an EMBL/GenBank/DDBJ whole genome shotgun (WGS) entry which is preliminary data.</text>
</comment>
<evidence type="ECO:0000256" key="1">
    <source>
        <dbReference type="SAM" id="Phobius"/>
    </source>
</evidence>
<feature type="transmembrane region" description="Helical" evidence="1">
    <location>
        <begin position="72"/>
        <end position="94"/>
    </location>
</feature>
<keyword evidence="1" id="KW-1133">Transmembrane helix</keyword>
<keyword evidence="1" id="KW-0472">Membrane</keyword>
<name>A0ABT0BDP0_9SPHN</name>
<evidence type="ECO:0000313" key="3">
    <source>
        <dbReference type="Proteomes" id="UP001162881"/>
    </source>
</evidence>
<keyword evidence="1" id="KW-0812">Transmembrane</keyword>
<dbReference type="Proteomes" id="UP001162881">
    <property type="component" value="Unassembled WGS sequence"/>
</dbReference>
<gene>
    <name evidence="2" type="ORF">MTR62_10730</name>
</gene>
<dbReference type="InterPro" id="IPR009325">
    <property type="entry name" value="DUF983"/>
</dbReference>
<sequence>MAHVAFLGLCPQCGARTLFAGWVRFARTCPACGLDLSRFNVGDGPAGLLTLVVGAVVTGLAIWVQLAFDPPIWVHALLWIPLTFALVIAGLRVAKAWLLGMEYRWKAGEAGQRDTGP</sequence>
<organism evidence="2 3">
    <name type="scientific">Novosphingobium organovorum</name>
    <dbReference type="NCBI Taxonomy" id="2930092"/>
    <lineage>
        <taxon>Bacteria</taxon>
        <taxon>Pseudomonadati</taxon>
        <taxon>Pseudomonadota</taxon>
        <taxon>Alphaproteobacteria</taxon>
        <taxon>Sphingomonadales</taxon>
        <taxon>Sphingomonadaceae</taxon>
        <taxon>Novosphingobium</taxon>
    </lineage>
</organism>
<dbReference type="RefSeq" id="WP_244020604.1">
    <property type="nucleotide sequence ID" value="NZ_JALHLF010000036.1"/>
</dbReference>
<reference evidence="2" key="1">
    <citation type="submission" date="2022-03" db="EMBL/GenBank/DDBJ databases">
        <title>Identification of a novel bacterium isolated from mangrove sediments.</title>
        <authorList>
            <person name="Pan X."/>
        </authorList>
    </citation>
    <scope>NUCLEOTIDE SEQUENCE</scope>
    <source>
        <strain evidence="2">B1949</strain>
    </source>
</reference>
<dbReference type="EMBL" id="JALHLF010000036">
    <property type="protein sequence ID" value="MCJ2183163.1"/>
    <property type="molecule type" value="Genomic_DNA"/>
</dbReference>
<dbReference type="Pfam" id="PF06170">
    <property type="entry name" value="DUF983"/>
    <property type="match status" value="1"/>
</dbReference>
<keyword evidence="3" id="KW-1185">Reference proteome</keyword>